<keyword evidence="3" id="KW-1185">Reference proteome</keyword>
<evidence type="ECO:0000313" key="2">
    <source>
        <dbReference type="EnsemblPlants" id="AET2Gv20898100.4"/>
    </source>
</evidence>
<dbReference type="Proteomes" id="UP000015105">
    <property type="component" value="Chromosome 2D"/>
</dbReference>
<evidence type="ECO:0000313" key="3">
    <source>
        <dbReference type="Proteomes" id="UP000015105"/>
    </source>
</evidence>
<dbReference type="Gramene" id="AET2Gv20898100.4">
    <property type="protein sequence ID" value="AET2Gv20898100.4"/>
    <property type="gene ID" value="AET2Gv20898100"/>
</dbReference>
<feature type="region of interest" description="Disordered" evidence="1">
    <location>
        <begin position="41"/>
        <end position="66"/>
    </location>
</feature>
<dbReference type="AlphaFoldDB" id="A0A453CMG8"/>
<reference evidence="2" key="5">
    <citation type="journal article" date="2021" name="G3 (Bethesda)">
        <title>Aegilops tauschii genome assembly Aet v5.0 features greater sequence contiguity and improved annotation.</title>
        <authorList>
            <person name="Wang L."/>
            <person name="Zhu T."/>
            <person name="Rodriguez J.C."/>
            <person name="Deal K.R."/>
            <person name="Dubcovsky J."/>
            <person name="McGuire P.E."/>
            <person name="Lux T."/>
            <person name="Spannagl M."/>
            <person name="Mayer K.F.X."/>
            <person name="Baldrich P."/>
            <person name="Meyers B.C."/>
            <person name="Huo N."/>
            <person name="Gu Y.Q."/>
            <person name="Zhou H."/>
            <person name="Devos K.M."/>
            <person name="Bennetzen J.L."/>
            <person name="Unver T."/>
            <person name="Budak H."/>
            <person name="Gulick P.J."/>
            <person name="Galiba G."/>
            <person name="Kalapos B."/>
            <person name="Nelson D.R."/>
            <person name="Li P."/>
            <person name="You F.M."/>
            <person name="Luo M.C."/>
            <person name="Dvorak J."/>
        </authorList>
    </citation>
    <scope>NUCLEOTIDE SEQUENCE [LARGE SCALE GENOMIC DNA]</scope>
    <source>
        <strain evidence="2">cv. AL8/78</strain>
    </source>
</reference>
<reference evidence="3" key="1">
    <citation type="journal article" date="2014" name="Science">
        <title>Ancient hybridizations among the ancestral genomes of bread wheat.</title>
        <authorList>
            <consortium name="International Wheat Genome Sequencing Consortium,"/>
            <person name="Marcussen T."/>
            <person name="Sandve S.R."/>
            <person name="Heier L."/>
            <person name="Spannagl M."/>
            <person name="Pfeifer M."/>
            <person name="Jakobsen K.S."/>
            <person name="Wulff B.B."/>
            <person name="Steuernagel B."/>
            <person name="Mayer K.F."/>
            <person name="Olsen O.A."/>
        </authorList>
    </citation>
    <scope>NUCLEOTIDE SEQUENCE [LARGE SCALE GENOMIC DNA]</scope>
    <source>
        <strain evidence="3">cv. AL8/78</strain>
    </source>
</reference>
<evidence type="ECO:0000256" key="1">
    <source>
        <dbReference type="SAM" id="MobiDB-lite"/>
    </source>
</evidence>
<reference evidence="2" key="3">
    <citation type="journal article" date="2017" name="Nature">
        <title>Genome sequence of the progenitor of the wheat D genome Aegilops tauschii.</title>
        <authorList>
            <person name="Luo M.C."/>
            <person name="Gu Y.Q."/>
            <person name="Puiu D."/>
            <person name="Wang H."/>
            <person name="Twardziok S.O."/>
            <person name="Deal K.R."/>
            <person name="Huo N."/>
            <person name="Zhu T."/>
            <person name="Wang L."/>
            <person name="Wang Y."/>
            <person name="McGuire P.E."/>
            <person name="Liu S."/>
            <person name="Long H."/>
            <person name="Ramasamy R.K."/>
            <person name="Rodriguez J.C."/>
            <person name="Van S.L."/>
            <person name="Yuan L."/>
            <person name="Wang Z."/>
            <person name="Xia Z."/>
            <person name="Xiao L."/>
            <person name="Anderson O.D."/>
            <person name="Ouyang S."/>
            <person name="Liang Y."/>
            <person name="Zimin A.V."/>
            <person name="Pertea G."/>
            <person name="Qi P."/>
            <person name="Bennetzen J.L."/>
            <person name="Dai X."/>
            <person name="Dawson M.W."/>
            <person name="Muller H.G."/>
            <person name="Kugler K."/>
            <person name="Rivarola-Duarte L."/>
            <person name="Spannagl M."/>
            <person name="Mayer K.F.X."/>
            <person name="Lu F.H."/>
            <person name="Bevan M.W."/>
            <person name="Leroy P."/>
            <person name="Li P."/>
            <person name="You F.M."/>
            <person name="Sun Q."/>
            <person name="Liu Z."/>
            <person name="Lyons E."/>
            <person name="Wicker T."/>
            <person name="Salzberg S.L."/>
            <person name="Devos K.M."/>
            <person name="Dvorak J."/>
        </authorList>
    </citation>
    <scope>NUCLEOTIDE SEQUENCE [LARGE SCALE GENOMIC DNA]</scope>
    <source>
        <strain evidence="2">cv. AL8/78</strain>
    </source>
</reference>
<accession>A0A453CMG8</accession>
<organism evidence="2 3">
    <name type="scientific">Aegilops tauschii subsp. strangulata</name>
    <name type="common">Goatgrass</name>
    <dbReference type="NCBI Taxonomy" id="200361"/>
    <lineage>
        <taxon>Eukaryota</taxon>
        <taxon>Viridiplantae</taxon>
        <taxon>Streptophyta</taxon>
        <taxon>Embryophyta</taxon>
        <taxon>Tracheophyta</taxon>
        <taxon>Spermatophyta</taxon>
        <taxon>Magnoliopsida</taxon>
        <taxon>Liliopsida</taxon>
        <taxon>Poales</taxon>
        <taxon>Poaceae</taxon>
        <taxon>BOP clade</taxon>
        <taxon>Pooideae</taxon>
        <taxon>Triticodae</taxon>
        <taxon>Triticeae</taxon>
        <taxon>Triticinae</taxon>
        <taxon>Aegilops</taxon>
    </lineage>
</organism>
<dbReference type="EnsemblPlants" id="AET2Gv20898100.4">
    <property type="protein sequence ID" value="AET2Gv20898100.4"/>
    <property type="gene ID" value="AET2Gv20898100"/>
</dbReference>
<reference evidence="3" key="2">
    <citation type="journal article" date="2017" name="Nat. Plants">
        <title>The Aegilops tauschii genome reveals multiple impacts of transposons.</title>
        <authorList>
            <person name="Zhao G."/>
            <person name="Zou C."/>
            <person name="Li K."/>
            <person name="Wang K."/>
            <person name="Li T."/>
            <person name="Gao L."/>
            <person name="Zhang X."/>
            <person name="Wang H."/>
            <person name="Yang Z."/>
            <person name="Liu X."/>
            <person name="Jiang W."/>
            <person name="Mao L."/>
            <person name="Kong X."/>
            <person name="Jiao Y."/>
            <person name="Jia J."/>
        </authorList>
    </citation>
    <scope>NUCLEOTIDE SEQUENCE [LARGE SCALE GENOMIC DNA]</scope>
    <source>
        <strain evidence="3">cv. AL8/78</strain>
    </source>
</reference>
<name>A0A453CMG8_AEGTS</name>
<sequence length="92" mass="9992">PRLMCVPSLYNDLTKVFQFQKVEEKVPGLVQCDSDEKLTTSDAKDRVSVKQEAGSDTDEPPQFGEGDCVSSTVVSKSNKCKPESGTCASVFN</sequence>
<proteinExistence type="predicted"/>
<protein>
    <submittedName>
        <fullName evidence="2">Uncharacterized protein</fullName>
    </submittedName>
</protein>
<reference evidence="2" key="4">
    <citation type="submission" date="2019-03" db="UniProtKB">
        <authorList>
            <consortium name="EnsemblPlants"/>
        </authorList>
    </citation>
    <scope>IDENTIFICATION</scope>
</reference>